<sequence length="362" mass="39521">MRKRMMWLGCVFAVMIVSVPIGYAQQGPAQRLNELIKAAQAEGELNLVAGGGTWGEAEGVRIIQDALNKKYGLNIRIRYAAGPAMPVMTGRVIETRQAGVKSDTDILVANARPVNMVLGKGVTRPYPWREVFPHVPGDTVEAEGQLIRFVDVFHGITYNTREIKTAEAPRRLQDVLNPKWKGKIASTPYASGLYFLASNRAWGYDKALEFVQALSRQIGGLIRCGEESRIASGEFLMLVKNCGNYGGDAYARQTGGPVGTVWEEDPSLIDSFYFVVPAHSAHPNLATLLVGFLMSKEGQDILSRVVGWSSASVEGTPAHKQYKEAEAKSMKTLRFTAASWRGEEGAILSKAATEFAKVLAGR</sequence>
<reference evidence="2" key="1">
    <citation type="submission" date="2020-07" db="EMBL/GenBank/DDBJ databases">
        <title>Huge and variable diversity of episymbiotic CPR bacteria and DPANN archaea in groundwater ecosystems.</title>
        <authorList>
            <person name="He C.Y."/>
            <person name="Keren R."/>
            <person name="Whittaker M."/>
            <person name="Farag I.F."/>
            <person name="Doudna J."/>
            <person name="Cate J.H.D."/>
            <person name="Banfield J.F."/>
        </authorList>
    </citation>
    <scope>NUCLEOTIDE SEQUENCE</scope>
    <source>
        <strain evidence="2">NC_groundwater_717_Ag_S-0.2um_59_8</strain>
    </source>
</reference>
<dbReference type="Gene3D" id="3.40.190.10">
    <property type="entry name" value="Periplasmic binding protein-like II"/>
    <property type="match status" value="2"/>
</dbReference>
<name>A0A932GRL5_UNCTE</name>
<dbReference type="EMBL" id="JACPSX010000219">
    <property type="protein sequence ID" value="MBI3015660.1"/>
    <property type="molecule type" value="Genomic_DNA"/>
</dbReference>
<dbReference type="PANTHER" id="PTHR30006:SF2">
    <property type="entry name" value="ABC TRANSPORTER SUBSTRATE-BINDING PROTEIN"/>
    <property type="match status" value="1"/>
</dbReference>
<dbReference type="Proteomes" id="UP000741360">
    <property type="component" value="Unassembled WGS sequence"/>
</dbReference>
<gene>
    <name evidence="2" type="ORF">HYY65_11525</name>
</gene>
<comment type="caution">
    <text evidence="2">The sequence shown here is derived from an EMBL/GenBank/DDBJ whole genome shotgun (WGS) entry which is preliminary data.</text>
</comment>
<dbReference type="SUPFAM" id="SSF53850">
    <property type="entry name" value="Periplasmic binding protein-like II"/>
    <property type="match status" value="1"/>
</dbReference>
<evidence type="ECO:0000313" key="2">
    <source>
        <dbReference type="EMBL" id="MBI3015660.1"/>
    </source>
</evidence>
<protein>
    <submittedName>
        <fullName evidence="2">Extracellular solute-binding protein</fullName>
    </submittedName>
</protein>
<organism evidence="2 3">
    <name type="scientific">Tectimicrobiota bacterium</name>
    <dbReference type="NCBI Taxonomy" id="2528274"/>
    <lineage>
        <taxon>Bacteria</taxon>
        <taxon>Pseudomonadati</taxon>
        <taxon>Nitrospinota/Tectimicrobiota group</taxon>
        <taxon>Candidatus Tectimicrobiota</taxon>
    </lineage>
</organism>
<evidence type="ECO:0000313" key="3">
    <source>
        <dbReference type="Proteomes" id="UP000741360"/>
    </source>
</evidence>
<evidence type="ECO:0000256" key="1">
    <source>
        <dbReference type="ARBA" id="ARBA00022729"/>
    </source>
</evidence>
<proteinExistence type="predicted"/>
<dbReference type="AlphaFoldDB" id="A0A932GRL5"/>
<dbReference type="Pfam" id="PF13343">
    <property type="entry name" value="SBP_bac_6"/>
    <property type="match status" value="1"/>
</dbReference>
<accession>A0A932GRL5</accession>
<keyword evidence="1" id="KW-0732">Signal</keyword>
<dbReference type="PANTHER" id="PTHR30006">
    <property type="entry name" value="THIAMINE-BINDING PERIPLASMIC PROTEIN-RELATED"/>
    <property type="match status" value="1"/>
</dbReference>